<feature type="compositionally biased region" description="Low complexity" evidence="3">
    <location>
        <begin position="199"/>
        <end position="244"/>
    </location>
</feature>
<dbReference type="InParanoid" id="A0A0V0R4T3"/>
<dbReference type="PROSITE" id="PS51450">
    <property type="entry name" value="LRR"/>
    <property type="match status" value="2"/>
</dbReference>
<dbReference type="Gene3D" id="3.80.10.10">
    <property type="entry name" value="Ribonuclease Inhibitor"/>
    <property type="match status" value="1"/>
</dbReference>
<evidence type="ECO:0000256" key="3">
    <source>
        <dbReference type="SAM" id="MobiDB-lite"/>
    </source>
</evidence>
<dbReference type="Proteomes" id="UP000054937">
    <property type="component" value="Unassembled WGS sequence"/>
</dbReference>
<evidence type="ECO:0008006" key="6">
    <source>
        <dbReference type="Google" id="ProtNLM"/>
    </source>
</evidence>
<dbReference type="InterPro" id="IPR001611">
    <property type="entry name" value="Leu-rich_rpt"/>
</dbReference>
<dbReference type="OMA" id="RDAVICN"/>
<organism evidence="4 5">
    <name type="scientific">Pseudocohnilembus persalinus</name>
    <name type="common">Ciliate</name>
    <dbReference type="NCBI Taxonomy" id="266149"/>
    <lineage>
        <taxon>Eukaryota</taxon>
        <taxon>Sar</taxon>
        <taxon>Alveolata</taxon>
        <taxon>Ciliophora</taxon>
        <taxon>Intramacronucleata</taxon>
        <taxon>Oligohymenophorea</taxon>
        <taxon>Scuticociliatia</taxon>
        <taxon>Philasterida</taxon>
        <taxon>Pseudocohnilembidae</taxon>
        <taxon>Pseudocohnilembus</taxon>
    </lineage>
</organism>
<accession>A0A0V0R4T3</accession>
<gene>
    <name evidence="4" type="ORF">PPERSA_04708</name>
</gene>
<dbReference type="SMART" id="SM00365">
    <property type="entry name" value="LRR_SD22"/>
    <property type="match status" value="3"/>
</dbReference>
<dbReference type="EMBL" id="LDAU01000051">
    <property type="protein sequence ID" value="KRX09402.1"/>
    <property type="molecule type" value="Genomic_DNA"/>
</dbReference>
<sequence length="325" mass="37615">MGKTLTPDLVLTKSKCENLFQVKNLNLWGNEMEDMTLLKGLPNVEVLSLSVNKINTLQYFQSCYKLQELYLRKNCITNIQDIAFLKNLKNLKVLWLQDNPISDVDQYRQIVIKFLPHLQKLDNMPVTQDEILSAQQLSLNWGSSENQQVLQENQNSVNMSKRNSNSGFNLGKENNISQQQQFQDITNNSNAGSTTNKRSSSSLHHYQNSHQQSQQSHLSSQNQSKQNLLNSQSSQQQYINKSSSNQMLQQQQQQQQLQQQQLLQQQQQQLQQQQENINKEKKMTNDNCLCAVMALVKELDNNSLEIVKRDIERRLKQNSLNPSHI</sequence>
<reference evidence="4 5" key="1">
    <citation type="journal article" date="2015" name="Sci. Rep.">
        <title>Genome of the facultative scuticociliatosis pathogen Pseudocohnilembus persalinus provides insight into its virulence through horizontal gene transfer.</title>
        <authorList>
            <person name="Xiong J."/>
            <person name="Wang G."/>
            <person name="Cheng J."/>
            <person name="Tian M."/>
            <person name="Pan X."/>
            <person name="Warren A."/>
            <person name="Jiang C."/>
            <person name="Yuan D."/>
            <person name="Miao W."/>
        </authorList>
    </citation>
    <scope>NUCLEOTIDE SEQUENCE [LARGE SCALE GENOMIC DNA]</scope>
    <source>
        <strain evidence="4">36N120E</strain>
    </source>
</reference>
<feature type="compositionally biased region" description="Polar residues" evidence="3">
    <location>
        <begin position="186"/>
        <end position="198"/>
    </location>
</feature>
<evidence type="ECO:0000313" key="5">
    <source>
        <dbReference type="Proteomes" id="UP000054937"/>
    </source>
</evidence>
<feature type="region of interest" description="Disordered" evidence="3">
    <location>
        <begin position="152"/>
        <end position="172"/>
    </location>
</feature>
<dbReference type="PANTHER" id="PTHR18849:SF0">
    <property type="entry name" value="CILIA- AND FLAGELLA-ASSOCIATED PROTEIN 410-RELATED"/>
    <property type="match status" value="1"/>
</dbReference>
<feature type="region of interest" description="Disordered" evidence="3">
    <location>
        <begin position="186"/>
        <end position="244"/>
    </location>
</feature>
<comment type="caution">
    <text evidence="4">The sequence shown here is derived from an EMBL/GenBank/DDBJ whole genome shotgun (WGS) entry which is preliminary data.</text>
</comment>
<protein>
    <recommendedName>
        <fullName evidence="6">Leucine-rich repeat</fullName>
    </recommendedName>
</protein>
<keyword evidence="2" id="KW-0677">Repeat</keyword>
<proteinExistence type="predicted"/>
<dbReference type="Pfam" id="PF14580">
    <property type="entry name" value="LRR_9"/>
    <property type="match status" value="1"/>
</dbReference>
<evidence type="ECO:0000256" key="1">
    <source>
        <dbReference type="ARBA" id="ARBA00022614"/>
    </source>
</evidence>
<dbReference type="OrthoDB" id="1517790at2759"/>
<dbReference type="GO" id="GO:0036064">
    <property type="term" value="C:ciliary basal body"/>
    <property type="evidence" value="ECO:0007669"/>
    <property type="project" value="UniProtKB-ARBA"/>
</dbReference>
<dbReference type="SUPFAM" id="SSF52058">
    <property type="entry name" value="L domain-like"/>
    <property type="match status" value="1"/>
</dbReference>
<keyword evidence="1" id="KW-0433">Leucine-rich repeat</keyword>
<dbReference type="AlphaFoldDB" id="A0A0V0R4T3"/>
<name>A0A0V0R4T3_PSEPJ</name>
<keyword evidence="5" id="KW-1185">Reference proteome</keyword>
<evidence type="ECO:0000313" key="4">
    <source>
        <dbReference type="EMBL" id="KRX09402.1"/>
    </source>
</evidence>
<dbReference type="FunFam" id="3.80.10.10:FF:000094">
    <property type="entry name" value="protein C21orf2 isoform X1"/>
    <property type="match status" value="1"/>
</dbReference>
<evidence type="ECO:0000256" key="2">
    <source>
        <dbReference type="ARBA" id="ARBA00022737"/>
    </source>
</evidence>
<dbReference type="InterPro" id="IPR032675">
    <property type="entry name" value="LRR_dom_sf"/>
</dbReference>
<dbReference type="PANTHER" id="PTHR18849">
    <property type="entry name" value="LEUCINE RICH REPEAT PROTEIN"/>
    <property type="match status" value="1"/>
</dbReference>